<accession>A0AAV4VG87</accession>
<feature type="region of interest" description="Disordered" evidence="1">
    <location>
        <begin position="1"/>
        <end position="47"/>
    </location>
</feature>
<evidence type="ECO:0000313" key="2">
    <source>
        <dbReference type="EMBL" id="GIY69396.1"/>
    </source>
</evidence>
<feature type="compositionally biased region" description="Polar residues" evidence="1">
    <location>
        <begin position="162"/>
        <end position="171"/>
    </location>
</feature>
<organism evidence="2 3">
    <name type="scientific">Caerostris darwini</name>
    <dbReference type="NCBI Taxonomy" id="1538125"/>
    <lineage>
        <taxon>Eukaryota</taxon>
        <taxon>Metazoa</taxon>
        <taxon>Ecdysozoa</taxon>
        <taxon>Arthropoda</taxon>
        <taxon>Chelicerata</taxon>
        <taxon>Arachnida</taxon>
        <taxon>Araneae</taxon>
        <taxon>Araneomorphae</taxon>
        <taxon>Entelegynae</taxon>
        <taxon>Araneoidea</taxon>
        <taxon>Araneidae</taxon>
        <taxon>Caerostris</taxon>
    </lineage>
</organism>
<feature type="region of interest" description="Disordered" evidence="1">
    <location>
        <begin position="136"/>
        <end position="171"/>
    </location>
</feature>
<evidence type="ECO:0000256" key="1">
    <source>
        <dbReference type="SAM" id="MobiDB-lite"/>
    </source>
</evidence>
<feature type="compositionally biased region" description="Basic and acidic residues" evidence="1">
    <location>
        <begin position="20"/>
        <end position="47"/>
    </location>
</feature>
<keyword evidence="3" id="KW-1185">Reference proteome</keyword>
<sequence>MPRKEVARPCKKLLSKGPQKRHEEIRSENSEDRQAGLETIGERRAKETEHHFQLGLERNHSCQTRRQPAFVIKEEPIEFDPEPSTSAEFIIQNANDDAFHVEPALVIREQPIQFDPQPSASADIVLKDEFVVSSEDYTGSSAVVPPSTEPTSHVTLSVARLGSSQQPDNDQ</sequence>
<comment type="caution">
    <text evidence="2">The sequence shown here is derived from an EMBL/GenBank/DDBJ whole genome shotgun (WGS) entry which is preliminary data.</text>
</comment>
<reference evidence="2 3" key="1">
    <citation type="submission" date="2021-06" db="EMBL/GenBank/DDBJ databases">
        <title>Caerostris darwini draft genome.</title>
        <authorList>
            <person name="Kono N."/>
            <person name="Arakawa K."/>
        </authorList>
    </citation>
    <scope>NUCLEOTIDE SEQUENCE [LARGE SCALE GENOMIC DNA]</scope>
</reference>
<name>A0AAV4VG87_9ARAC</name>
<evidence type="ECO:0000313" key="3">
    <source>
        <dbReference type="Proteomes" id="UP001054837"/>
    </source>
</evidence>
<protein>
    <submittedName>
        <fullName evidence="2">Uncharacterized protein</fullName>
    </submittedName>
</protein>
<dbReference type="EMBL" id="BPLQ01013035">
    <property type="protein sequence ID" value="GIY69396.1"/>
    <property type="molecule type" value="Genomic_DNA"/>
</dbReference>
<dbReference type="AlphaFoldDB" id="A0AAV4VG87"/>
<dbReference type="Proteomes" id="UP001054837">
    <property type="component" value="Unassembled WGS sequence"/>
</dbReference>
<gene>
    <name evidence="2" type="ORF">CDAR_470681</name>
</gene>
<proteinExistence type="predicted"/>